<name>A0A2N6VMY5_9MICO</name>
<dbReference type="SMART" id="SM00347">
    <property type="entry name" value="HTH_MARR"/>
    <property type="match status" value="1"/>
</dbReference>
<evidence type="ECO:0000313" key="2">
    <source>
        <dbReference type="EMBL" id="PMD05457.1"/>
    </source>
</evidence>
<protein>
    <submittedName>
        <fullName evidence="2">MarR family transcriptional regulator</fullName>
    </submittedName>
</protein>
<dbReference type="InterPro" id="IPR036390">
    <property type="entry name" value="WH_DNA-bd_sf"/>
</dbReference>
<comment type="caution">
    <text evidence="2">The sequence shown here is derived from an EMBL/GenBank/DDBJ whole genome shotgun (WGS) entry which is preliminary data.</text>
</comment>
<dbReference type="InterPro" id="IPR000835">
    <property type="entry name" value="HTH_MarR-typ"/>
</dbReference>
<dbReference type="EMBL" id="PNHK01000002">
    <property type="protein sequence ID" value="PMD05457.1"/>
    <property type="molecule type" value="Genomic_DNA"/>
</dbReference>
<dbReference type="GO" id="GO:0003700">
    <property type="term" value="F:DNA-binding transcription factor activity"/>
    <property type="evidence" value="ECO:0007669"/>
    <property type="project" value="InterPro"/>
</dbReference>
<dbReference type="PANTHER" id="PTHR33164">
    <property type="entry name" value="TRANSCRIPTIONAL REGULATOR, MARR FAMILY"/>
    <property type="match status" value="1"/>
</dbReference>
<feature type="domain" description="HTH marR-type" evidence="1">
    <location>
        <begin position="1"/>
        <end position="158"/>
    </location>
</feature>
<dbReference type="InterPro" id="IPR039422">
    <property type="entry name" value="MarR/SlyA-like"/>
</dbReference>
<dbReference type="PANTHER" id="PTHR33164:SF99">
    <property type="entry name" value="MARR FAMILY REGULATORY PROTEIN"/>
    <property type="match status" value="1"/>
</dbReference>
<accession>A0A2N6VMY5</accession>
<dbReference type="SUPFAM" id="SSF46785">
    <property type="entry name" value="Winged helix' DNA-binding domain"/>
    <property type="match status" value="1"/>
</dbReference>
<proteinExistence type="predicted"/>
<dbReference type="Proteomes" id="UP000235598">
    <property type="component" value="Unassembled WGS sequence"/>
</dbReference>
<dbReference type="PRINTS" id="PR00598">
    <property type="entry name" value="HTHMARR"/>
</dbReference>
<reference evidence="2 3" key="1">
    <citation type="submission" date="2017-09" db="EMBL/GenBank/DDBJ databases">
        <title>Bacterial strain isolated from the female urinary microbiota.</title>
        <authorList>
            <person name="Thomas-White K."/>
            <person name="Kumar N."/>
            <person name="Forster S."/>
            <person name="Putonti C."/>
            <person name="Lawley T."/>
            <person name="Wolfe A.J."/>
        </authorList>
    </citation>
    <scope>NUCLEOTIDE SEQUENCE [LARGE SCALE GENOMIC DNA]</scope>
    <source>
        <strain evidence="2 3">UMB1301</strain>
    </source>
</reference>
<dbReference type="OrthoDB" id="8635520at2"/>
<evidence type="ECO:0000259" key="1">
    <source>
        <dbReference type="PROSITE" id="PS50995"/>
    </source>
</evidence>
<dbReference type="InterPro" id="IPR036388">
    <property type="entry name" value="WH-like_DNA-bd_sf"/>
</dbReference>
<dbReference type="PROSITE" id="PS50995">
    <property type="entry name" value="HTH_MARR_2"/>
    <property type="match status" value="1"/>
</dbReference>
<dbReference type="GO" id="GO:0006950">
    <property type="term" value="P:response to stress"/>
    <property type="evidence" value="ECO:0007669"/>
    <property type="project" value="TreeGrafter"/>
</dbReference>
<organism evidence="2 3">
    <name type="scientific">Brevibacterium paucivorans</name>
    <dbReference type="NCBI Taxonomy" id="170994"/>
    <lineage>
        <taxon>Bacteria</taxon>
        <taxon>Bacillati</taxon>
        <taxon>Actinomycetota</taxon>
        <taxon>Actinomycetes</taxon>
        <taxon>Micrococcales</taxon>
        <taxon>Brevibacteriaceae</taxon>
        <taxon>Brevibacterium</taxon>
    </lineage>
</organism>
<evidence type="ECO:0000313" key="3">
    <source>
        <dbReference type="Proteomes" id="UP000235598"/>
    </source>
</evidence>
<dbReference type="AlphaFoldDB" id="A0A2N6VMY5"/>
<gene>
    <name evidence="2" type="ORF">CJ199_05420</name>
</gene>
<sequence>MTAAQSSLNPDANTVQWLDDSEQLAWRHMVESWRLMMAVLDKDLRVAYGIGIPEYEVLVRLSESEDWSCRMSELAYEIGMSRSRLTHIVARMEKRGLVERESAVGDGRGVRCCMTDAGWELLQEAAPTHVTGVRENFVDVLDPVELKALGEMYEKVHTHLRELA</sequence>
<dbReference type="Pfam" id="PF12802">
    <property type="entry name" value="MarR_2"/>
    <property type="match status" value="1"/>
</dbReference>
<dbReference type="Gene3D" id="1.10.10.10">
    <property type="entry name" value="Winged helix-like DNA-binding domain superfamily/Winged helix DNA-binding domain"/>
    <property type="match status" value="1"/>
</dbReference>